<dbReference type="GO" id="GO:0006954">
    <property type="term" value="P:inflammatory response"/>
    <property type="evidence" value="ECO:0007669"/>
    <property type="project" value="UniProtKB-KW"/>
</dbReference>
<sequence length="160" mass="18233">MLWLFQRGTTHHIVLSPGQYLPNTAQYCAASSGEREGNQFCSVCSSNENTEDVFCKVVVLHMENDVDEAIWMQNLLQNKLSIKPGIIFADMPCGKHVLENLSDAVNGSAWHNYNSVIPVRLLNNPLLWEKTLFALQKIFQESTYRQQQGIRLDTNACRQF</sequence>
<name>A0A8C3PLZ0_9CHAR</name>
<keyword evidence="3" id="KW-0399">Innate immunity</keyword>
<dbReference type="GO" id="GO:0045087">
    <property type="term" value="P:innate immune response"/>
    <property type="evidence" value="ECO:0007669"/>
    <property type="project" value="UniProtKB-KW"/>
</dbReference>
<keyword evidence="2" id="KW-0963">Cytoplasm</keyword>
<evidence type="ECO:0000256" key="5">
    <source>
        <dbReference type="ARBA" id="ARBA00023198"/>
    </source>
</evidence>
<dbReference type="Ensembl" id="ENSCPGT00000012713.1">
    <property type="protein sequence ID" value="ENSCPGP00000011598.1"/>
    <property type="gene ID" value="ENSCPGG00000008264.1"/>
</dbReference>
<dbReference type="Proteomes" id="UP000694419">
    <property type="component" value="Unplaced"/>
</dbReference>
<dbReference type="AlphaFoldDB" id="A0A8C3PLZ0"/>
<proteinExistence type="predicted"/>
<reference evidence="6" key="1">
    <citation type="submission" date="2025-08" db="UniProtKB">
        <authorList>
            <consortium name="Ensembl"/>
        </authorList>
    </citation>
    <scope>IDENTIFICATION</scope>
</reference>
<keyword evidence="4" id="KW-0391">Immunity</keyword>
<evidence type="ECO:0000313" key="6">
    <source>
        <dbReference type="Ensembl" id="ENSCPGP00000011598.1"/>
    </source>
</evidence>
<dbReference type="GO" id="GO:0035591">
    <property type="term" value="F:signaling adaptor activity"/>
    <property type="evidence" value="ECO:0007669"/>
    <property type="project" value="TreeGrafter"/>
</dbReference>
<dbReference type="InterPro" id="IPR035897">
    <property type="entry name" value="Toll_tir_struct_dom_sf"/>
</dbReference>
<evidence type="ECO:0000256" key="4">
    <source>
        <dbReference type="ARBA" id="ARBA00022859"/>
    </source>
</evidence>
<evidence type="ECO:0000256" key="3">
    <source>
        <dbReference type="ARBA" id="ARBA00022588"/>
    </source>
</evidence>
<dbReference type="GO" id="GO:0005768">
    <property type="term" value="C:endosome"/>
    <property type="evidence" value="ECO:0007669"/>
    <property type="project" value="TreeGrafter"/>
</dbReference>
<dbReference type="PANTHER" id="PTHR47230">
    <property type="entry name" value="TIR DOMAIN-CONTAINING ADAPTER MOLECULE 1"/>
    <property type="match status" value="1"/>
</dbReference>
<keyword evidence="5" id="KW-0395">Inflammatory response</keyword>
<dbReference type="PANTHER" id="PTHR47230:SF2">
    <property type="entry name" value="TIR DOMAIN-CONTAINING ADAPTER MOLECULE 2"/>
    <property type="match status" value="1"/>
</dbReference>
<dbReference type="GO" id="GO:0032481">
    <property type="term" value="P:positive regulation of type I interferon production"/>
    <property type="evidence" value="ECO:0007669"/>
    <property type="project" value="TreeGrafter"/>
</dbReference>
<dbReference type="GO" id="GO:0043123">
    <property type="term" value="P:positive regulation of canonical NF-kappaB signal transduction"/>
    <property type="evidence" value="ECO:0007669"/>
    <property type="project" value="TreeGrafter"/>
</dbReference>
<accession>A0A8C3PLZ0</accession>
<comment type="subcellular location">
    <subcellularLocation>
        <location evidence="1">Cytoplasm</location>
    </subcellularLocation>
</comment>
<protein>
    <submittedName>
        <fullName evidence="6">Uncharacterized protein</fullName>
    </submittedName>
</protein>
<evidence type="ECO:0000256" key="2">
    <source>
        <dbReference type="ARBA" id="ARBA00022490"/>
    </source>
</evidence>
<dbReference type="InterPro" id="IPR046946">
    <property type="entry name" value="TCAM1/2"/>
</dbReference>
<reference evidence="6" key="2">
    <citation type="submission" date="2025-09" db="UniProtKB">
        <authorList>
            <consortium name="Ensembl"/>
        </authorList>
    </citation>
    <scope>IDENTIFICATION</scope>
</reference>
<evidence type="ECO:0000256" key="1">
    <source>
        <dbReference type="ARBA" id="ARBA00004496"/>
    </source>
</evidence>
<keyword evidence="7" id="KW-1185">Reference proteome</keyword>
<dbReference type="Gene3D" id="3.40.50.10140">
    <property type="entry name" value="Toll/interleukin-1 receptor homology (TIR) domain"/>
    <property type="match status" value="1"/>
</dbReference>
<organism evidence="6 7">
    <name type="scientific">Calidris pygmaea</name>
    <name type="common">Spoon-billed sandpiper</name>
    <dbReference type="NCBI Taxonomy" id="425635"/>
    <lineage>
        <taxon>Eukaryota</taxon>
        <taxon>Metazoa</taxon>
        <taxon>Chordata</taxon>
        <taxon>Craniata</taxon>
        <taxon>Vertebrata</taxon>
        <taxon>Euteleostomi</taxon>
        <taxon>Archelosauria</taxon>
        <taxon>Archosauria</taxon>
        <taxon>Dinosauria</taxon>
        <taxon>Saurischia</taxon>
        <taxon>Theropoda</taxon>
        <taxon>Coelurosauria</taxon>
        <taxon>Aves</taxon>
        <taxon>Neognathae</taxon>
        <taxon>Neoaves</taxon>
        <taxon>Charadriiformes</taxon>
        <taxon>Scolopacidae</taxon>
        <taxon>Calidris</taxon>
    </lineage>
</organism>
<dbReference type="GO" id="GO:0035666">
    <property type="term" value="P:TRIF-dependent toll-like receptor signaling pathway"/>
    <property type="evidence" value="ECO:0007669"/>
    <property type="project" value="InterPro"/>
</dbReference>
<evidence type="ECO:0000313" key="7">
    <source>
        <dbReference type="Proteomes" id="UP000694419"/>
    </source>
</evidence>